<dbReference type="Gene3D" id="1.10.10.10">
    <property type="entry name" value="Winged helix-like DNA-binding domain superfamily/Winged helix DNA-binding domain"/>
    <property type="match status" value="1"/>
</dbReference>
<proteinExistence type="predicted"/>
<feature type="domain" description="HTH marR-type" evidence="1">
    <location>
        <begin position="10"/>
        <end position="146"/>
    </location>
</feature>
<dbReference type="InterPro" id="IPR039422">
    <property type="entry name" value="MarR/SlyA-like"/>
</dbReference>
<organism evidence="2 3">
    <name type="scientific">Novosphingobium organovorum</name>
    <dbReference type="NCBI Taxonomy" id="2930092"/>
    <lineage>
        <taxon>Bacteria</taxon>
        <taxon>Pseudomonadati</taxon>
        <taxon>Pseudomonadota</taxon>
        <taxon>Alphaproteobacteria</taxon>
        <taxon>Sphingomonadales</taxon>
        <taxon>Sphingomonadaceae</taxon>
        <taxon>Novosphingobium</taxon>
    </lineage>
</organism>
<gene>
    <name evidence="2" type="ORF">MTR62_06120</name>
</gene>
<sequence>MQSTHKSAQLREFHLALLQIVGMMNGAERDEILIREAGIRLDRALFPLLVTVGKFGPIGVVDIADRVGRDYTTVSRQMGRLDELGLVERRPGATDRRVREAHITPAGEAMNRAIDAARERLLNEGFAAWSEGEFDDLVRLMVKLAGTMRTIGARREGAQRAANRSL</sequence>
<dbReference type="InterPro" id="IPR000835">
    <property type="entry name" value="HTH_MarR-typ"/>
</dbReference>
<dbReference type="SMART" id="SM00347">
    <property type="entry name" value="HTH_MARR"/>
    <property type="match status" value="1"/>
</dbReference>
<dbReference type="Pfam" id="PF12802">
    <property type="entry name" value="MarR_2"/>
    <property type="match status" value="1"/>
</dbReference>
<dbReference type="PRINTS" id="PR00598">
    <property type="entry name" value="HTHMARR"/>
</dbReference>
<name>A0ABT0BB42_9SPHN</name>
<dbReference type="InterPro" id="IPR011991">
    <property type="entry name" value="ArsR-like_HTH"/>
</dbReference>
<dbReference type="EMBL" id="JALHLF010000014">
    <property type="protein sequence ID" value="MCJ2182277.1"/>
    <property type="molecule type" value="Genomic_DNA"/>
</dbReference>
<protein>
    <submittedName>
        <fullName evidence="2">MarR family winged helix-turn-helix transcriptional regulator</fullName>
    </submittedName>
</protein>
<accession>A0ABT0BB42</accession>
<evidence type="ECO:0000313" key="3">
    <source>
        <dbReference type="Proteomes" id="UP001162881"/>
    </source>
</evidence>
<dbReference type="PANTHER" id="PTHR33164:SF57">
    <property type="entry name" value="MARR-FAMILY TRANSCRIPTIONAL REGULATOR"/>
    <property type="match status" value="1"/>
</dbReference>
<dbReference type="InterPro" id="IPR036388">
    <property type="entry name" value="WH-like_DNA-bd_sf"/>
</dbReference>
<evidence type="ECO:0000259" key="1">
    <source>
        <dbReference type="PROSITE" id="PS50995"/>
    </source>
</evidence>
<reference evidence="2" key="1">
    <citation type="submission" date="2022-03" db="EMBL/GenBank/DDBJ databases">
        <title>Identification of a novel bacterium isolated from mangrove sediments.</title>
        <authorList>
            <person name="Pan X."/>
        </authorList>
    </citation>
    <scope>NUCLEOTIDE SEQUENCE</scope>
    <source>
        <strain evidence="2">B1949</strain>
    </source>
</reference>
<comment type="caution">
    <text evidence="2">The sequence shown here is derived from an EMBL/GenBank/DDBJ whole genome shotgun (WGS) entry which is preliminary data.</text>
</comment>
<keyword evidence="3" id="KW-1185">Reference proteome</keyword>
<dbReference type="PROSITE" id="PS50995">
    <property type="entry name" value="HTH_MARR_2"/>
    <property type="match status" value="1"/>
</dbReference>
<dbReference type="Proteomes" id="UP001162881">
    <property type="component" value="Unassembled WGS sequence"/>
</dbReference>
<dbReference type="PANTHER" id="PTHR33164">
    <property type="entry name" value="TRANSCRIPTIONAL REGULATOR, MARR FAMILY"/>
    <property type="match status" value="1"/>
</dbReference>
<dbReference type="InterPro" id="IPR036390">
    <property type="entry name" value="WH_DNA-bd_sf"/>
</dbReference>
<dbReference type="CDD" id="cd00090">
    <property type="entry name" value="HTH_ARSR"/>
    <property type="match status" value="1"/>
</dbReference>
<evidence type="ECO:0000313" key="2">
    <source>
        <dbReference type="EMBL" id="MCJ2182277.1"/>
    </source>
</evidence>
<dbReference type="RefSeq" id="WP_244018039.1">
    <property type="nucleotide sequence ID" value="NZ_JALHLF010000014.1"/>
</dbReference>
<dbReference type="SUPFAM" id="SSF46785">
    <property type="entry name" value="Winged helix' DNA-binding domain"/>
    <property type="match status" value="1"/>
</dbReference>